<dbReference type="GO" id="GO:0004662">
    <property type="term" value="F:CAAX-protein geranylgeranyltransferase activity"/>
    <property type="evidence" value="ECO:0007669"/>
    <property type="project" value="EnsemblFungi"/>
</dbReference>
<dbReference type="KEGG" id="tbl:TBLA_0B06120"/>
<comment type="similarity">
    <text evidence="2">Belongs to the protein prenyltransferase subunit beta family.</text>
</comment>
<dbReference type="GeneID" id="14494467"/>
<dbReference type="InterPro" id="IPR008930">
    <property type="entry name" value="Terpenoid_cyclase/PrenylTrfase"/>
</dbReference>
<keyword evidence="5" id="KW-0479">Metal-binding</keyword>
<evidence type="ECO:0000313" key="10">
    <source>
        <dbReference type="Proteomes" id="UP000002866"/>
    </source>
</evidence>
<dbReference type="RefSeq" id="XP_004178957.1">
    <property type="nucleotide sequence ID" value="XM_004178909.1"/>
</dbReference>
<evidence type="ECO:0000313" key="9">
    <source>
        <dbReference type="EMBL" id="CCH59438.1"/>
    </source>
</evidence>
<dbReference type="HOGENOM" id="CLU_028946_2_1_1"/>
<keyword evidence="6" id="KW-0677">Repeat</keyword>
<dbReference type="FunCoup" id="I2GZ86">
    <property type="interactions" value="9"/>
</dbReference>
<dbReference type="GO" id="GO:0005953">
    <property type="term" value="C:CAAX-protein geranylgeranyltransferase complex"/>
    <property type="evidence" value="ECO:0007669"/>
    <property type="project" value="EnsemblFungi"/>
</dbReference>
<evidence type="ECO:0000256" key="3">
    <source>
        <dbReference type="ARBA" id="ARBA00022602"/>
    </source>
</evidence>
<evidence type="ECO:0000256" key="5">
    <source>
        <dbReference type="ARBA" id="ARBA00022723"/>
    </source>
</evidence>
<gene>
    <name evidence="9" type="primary">TBLA0B06120</name>
    <name evidence="9" type="ORF">TBLA_0B06120</name>
</gene>
<evidence type="ECO:0000256" key="1">
    <source>
        <dbReference type="ARBA" id="ARBA00001947"/>
    </source>
</evidence>
<protein>
    <recommendedName>
        <fullName evidence="8">Prenyltransferase alpha-alpha toroid domain-containing protein</fullName>
    </recommendedName>
</protein>
<dbReference type="Proteomes" id="UP000002866">
    <property type="component" value="Chromosome 2"/>
</dbReference>
<dbReference type="Gene3D" id="1.50.10.20">
    <property type="match status" value="1"/>
</dbReference>
<dbReference type="PANTHER" id="PTHR11774">
    <property type="entry name" value="GERANYLGERANYL TRANSFERASE TYPE BETA SUBUNIT"/>
    <property type="match status" value="1"/>
</dbReference>
<feature type="domain" description="Prenyltransferase alpha-alpha toroid" evidence="8">
    <location>
        <begin position="7"/>
        <end position="352"/>
    </location>
</feature>
<dbReference type="Pfam" id="PF00432">
    <property type="entry name" value="Prenyltrans"/>
    <property type="match status" value="1"/>
</dbReference>
<dbReference type="PANTHER" id="PTHR11774:SF4">
    <property type="entry name" value="GERANYLGERANYL TRANSFERASE TYPE-1 SUBUNIT BETA"/>
    <property type="match status" value="1"/>
</dbReference>
<dbReference type="OMA" id="RWCLMRQ"/>
<dbReference type="OrthoDB" id="24893at2759"/>
<dbReference type="InterPro" id="IPR045089">
    <property type="entry name" value="PGGT1B-like"/>
</dbReference>
<dbReference type="SUPFAM" id="SSF48239">
    <property type="entry name" value="Terpenoid cyclases/Protein prenyltransferases"/>
    <property type="match status" value="1"/>
</dbReference>
<dbReference type="EMBL" id="HE806317">
    <property type="protein sequence ID" value="CCH59438.1"/>
    <property type="molecule type" value="Genomic_DNA"/>
</dbReference>
<evidence type="ECO:0000256" key="2">
    <source>
        <dbReference type="ARBA" id="ARBA00010497"/>
    </source>
</evidence>
<accession>I2GZ86</accession>
<keyword evidence="3" id="KW-0637">Prenyltransferase</keyword>
<reference evidence="9 10" key="1">
    <citation type="journal article" date="2011" name="Proc. Natl. Acad. Sci. U.S.A.">
        <title>Evolutionary erosion of yeast sex chromosomes by mating-type switching accidents.</title>
        <authorList>
            <person name="Gordon J.L."/>
            <person name="Armisen D."/>
            <person name="Proux-Wera E."/>
            <person name="Oheigeartaigh S.S."/>
            <person name="Byrne K.P."/>
            <person name="Wolfe K.H."/>
        </authorList>
    </citation>
    <scope>NUCLEOTIDE SEQUENCE [LARGE SCALE GENOMIC DNA]</scope>
    <source>
        <strain evidence="10">ATCC 34711 / CBS 6284 / DSM 70876 / NBRC 10599 / NRRL Y-10934 / UCD 77-7</strain>
    </source>
</reference>
<organism evidence="9 10">
    <name type="scientific">Henningerozyma blattae (strain ATCC 34711 / CBS 6284 / DSM 70876 / NBRC 10599 / NRRL Y-10934 / UCD 77-7)</name>
    <name type="common">Yeast</name>
    <name type="synonym">Tetrapisispora blattae</name>
    <dbReference type="NCBI Taxonomy" id="1071380"/>
    <lineage>
        <taxon>Eukaryota</taxon>
        <taxon>Fungi</taxon>
        <taxon>Dikarya</taxon>
        <taxon>Ascomycota</taxon>
        <taxon>Saccharomycotina</taxon>
        <taxon>Saccharomycetes</taxon>
        <taxon>Saccharomycetales</taxon>
        <taxon>Saccharomycetaceae</taxon>
        <taxon>Henningerozyma</taxon>
    </lineage>
</organism>
<keyword evidence="7" id="KW-0862">Zinc</keyword>
<keyword evidence="4" id="KW-0808">Transferase</keyword>
<sequence>MSNEFRATLHLKFMGRHLMMLPPTYQSHDPNKMAIIYYSLCGIAATDKTQIETKYSKSREFILAHHKTIELKDDQKICTISGFIGTLTLDFQDNKVITINLSNTLFALLSLRILGETSFFENSKHKRHIGNLVKNCQLPDGSFVSSLDIDNGFKPSPVDSKDLRYTYMAISILYLMGSRSKQDFNEFIDVDLAVKNILNHQTLLGAFGEYNEPHAGYTSCALSALYLLNRSLNVLSESFKSKTISWLVFRQLSNEGCSKFQIDSNPSFDEADNGGFQGRPNKFADTCYAFWCMNSLKLLTDDWKNLIDTSAVLNYLLKTTQNTLIGGFSKNDDDDPDIYHTCLGIAALKLLDGSFDGSLCIPKYVSDTMVL</sequence>
<evidence type="ECO:0000256" key="4">
    <source>
        <dbReference type="ARBA" id="ARBA00022679"/>
    </source>
</evidence>
<dbReference type="AlphaFoldDB" id="I2GZ86"/>
<dbReference type="eggNOG" id="KOG0367">
    <property type="taxonomic scope" value="Eukaryota"/>
</dbReference>
<dbReference type="GO" id="GO:0046872">
    <property type="term" value="F:metal ion binding"/>
    <property type="evidence" value="ECO:0007669"/>
    <property type="project" value="UniProtKB-KW"/>
</dbReference>
<evidence type="ECO:0000256" key="7">
    <source>
        <dbReference type="ARBA" id="ARBA00022833"/>
    </source>
</evidence>
<dbReference type="InParanoid" id="I2GZ86"/>
<dbReference type="STRING" id="1071380.I2GZ86"/>
<name>I2GZ86_HENB6</name>
<evidence type="ECO:0000259" key="8">
    <source>
        <dbReference type="Pfam" id="PF00432"/>
    </source>
</evidence>
<proteinExistence type="inferred from homology"/>
<evidence type="ECO:0000256" key="6">
    <source>
        <dbReference type="ARBA" id="ARBA00022737"/>
    </source>
</evidence>
<keyword evidence="10" id="KW-1185">Reference proteome</keyword>
<dbReference type="InterPro" id="IPR001330">
    <property type="entry name" value="Prenyltrans"/>
</dbReference>
<comment type="cofactor">
    <cofactor evidence="1">
        <name>Zn(2+)</name>
        <dbReference type="ChEBI" id="CHEBI:29105"/>
    </cofactor>
</comment>